<feature type="domain" description="Heterokaryon incompatibility" evidence="1">
    <location>
        <begin position="24"/>
        <end position="176"/>
    </location>
</feature>
<gene>
    <name evidence="2" type="ORF">B0T24DRAFT_521072</name>
</gene>
<dbReference type="Pfam" id="PF06985">
    <property type="entry name" value="HET"/>
    <property type="match status" value="1"/>
</dbReference>
<dbReference type="PANTHER" id="PTHR33112:SF16">
    <property type="entry name" value="HETEROKARYON INCOMPATIBILITY DOMAIN-CONTAINING PROTEIN"/>
    <property type="match status" value="1"/>
</dbReference>
<reference evidence="2" key="1">
    <citation type="journal article" date="2023" name="Mol. Phylogenet. Evol.">
        <title>Genome-scale phylogeny and comparative genomics of the fungal order Sordariales.</title>
        <authorList>
            <person name="Hensen N."/>
            <person name="Bonometti L."/>
            <person name="Westerberg I."/>
            <person name="Brannstrom I.O."/>
            <person name="Guillou S."/>
            <person name="Cros-Aarteil S."/>
            <person name="Calhoun S."/>
            <person name="Haridas S."/>
            <person name="Kuo A."/>
            <person name="Mondo S."/>
            <person name="Pangilinan J."/>
            <person name="Riley R."/>
            <person name="LaButti K."/>
            <person name="Andreopoulos B."/>
            <person name="Lipzen A."/>
            <person name="Chen C."/>
            <person name="Yan M."/>
            <person name="Daum C."/>
            <person name="Ng V."/>
            <person name="Clum A."/>
            <person name="Steindorff A."/>
            <person name="Ohm R.A."/>
            <person name="Martin F."/>
            <person name="Silar P."/>
            <person name="Natvig D.O."/>
            <person name="Lalanne C."/>
            <person name="Gautier V."/>
            <person name="Ament-Velasquez S.L."/>
            <person name="Kruys A."/>
            <person name="Hutchinson M.I."/>
            <person name="Powell A.J."/>
            <person name="Barry K."/>
            <person name="Miller A.N."/>
            <person name="Grigoriev I.V."/>
            <person name="Debuchy R."/>
            <person name="Gladieux P."/>
            <person name="Hiltunen Thoren M."/>
            <person name="Johannesson H."/>
        </authorList>
    </citation>
    <scope>NUCLEOTIDE SEQUENCE</scope>
    <source>
        <strain evidence="2">CBS 958.72</strain>
    </source>
</reference>
<keyword evidence="3" id="KW-1185">Reference proteome</keyword>
<dbReference type="PANTHER" id="PTHR33112">
    <property type="entry name" value="DOMAIN PROTEIN, PUTATIVE-RELATED"/>
    <property type="match status" value="1"/>
</dbReference>
<protein>
    <submittedName>
        <fullName evidence="2">Heterokaryon incompatibility protein-domain-containing protein</fullName>
    </submittedName>
</protein>
<name>A0AAE0NDV3_9PEZI</name>
<comment type="caution">
    <text evidence="2">The sequence shown here is derived from an EMBL/GenBank/DDBJ whole genome shotgun (WGS) entry which is preliminary data.</text>
</comment>
<proteinExistence type="predicted"/>
<sequence>MLRITAKAGQVSVVDFDPSAMEKFSALSYCWGDKDELERNRPLKLTASTFDHLLSDIPVSKLPLTLKQAVTVCGYLGLEYIWIDALCIIQTDTSDWATESKKMTRVYTVATVTIITAFSASCHSGFLTRDLNSLTLRTRLSPPNRVVAQKNHSSGFHSAISVAVDAVDERGWTLQEELLSELESTCICHQRLDIEKAYQDSRLESWHYQQLY</sequence>
<organism evidence="2 3">
    <name type="scientific">Lasiosphaeria ovina</name>
    <dbReference type="NCBI Taxonomy" id="92902"/>
    <lineage>
        <taxon>Eukaryota</taxon>
        <taxon>Fungi</taxon>
        <taxon>Dikarya</taxon>
        <taxon>Ascomycota</taxon>
        <taxon>Pezizomycotina</taxon>
        <taxon>Sordariomycetes</taxon>
        <taxon>Sordariomycetidae</taxon>
        <taxon>Sordariales</taxon>
        <taxon>Lasiosphaeriaceae</taxon>
        <taxon>Lasiosphaeria</taxon>
    </lineage>
</organism>
<dbReference type="InterPro" id="IPR010730">
    <property type="entry name" value="HET"/>
</dbReference>
<dbReference type="Proteomes" id="UP001287356">
    <property type="component" value="Unassembled WGS sequence"/>
</dbReference>
<accession>A0AAE0NDV3</accession>
<dbReference type="AlphaFoldDB" id="A0AAE0NDV3"/>
<evidence type="ECO:0000313" key="2">
    <source>
        <dbReference type="EMBL" id="KAK3379710.1"/>
    </source>
</evidence>
<dbReference type="EMBL" id="JAULSN010000002">
    <property type="protein sequence ID" value="KAK3379710.1"/>
    <property type="molecule type" value="Genomic_DNA"/>
</dbReference>
<reference evidence="2" key="2">
    <citation type="submission" date="2023-06" db="EMBL/GenBank/DDBJ databases">
        <authorList>
            <consortium name="Lawrence Berkeley National Laboratory"/>
            <person name="Haridas S."/>
            <person name="Hensen N."/>
            <person name="Bonometti L."/>
            <person name="Westerberg I."/>
            <person name="Brannstrom I.O."/>
            <person name="Guillou S."/>
            <person name="Cros-Aarteil S."/>
            <person name="Calhoun S."/>
            <person name="Kuo A."/>
            <person name="Mondo S."/>
            <person name="Pangilinan J."/>
            <person name="Riley R."/>
            <person name="Labutti K."/>
            <person name="Andreopoulos B."/>
            <person name="Lipzen A."/>
            <person name="Chen C."/>
            <person name="Yanf M."/>
            <person name="Daum C."/>
            <person name="Ng V."/>
            <person name="Clum A."/>
            <person name="Steindorff A."/>
            <person name="Ohm R."/>
            <person name="Martin F."/>
            <person name="Silar P."/>
            <person name="Natvig D."/>
            <person name="Lalanne C."/>
            <person name="Gautier V."/>
            <person name="Ament-Velasquez S.L."/>
            <person name="Kruys A."/>
            <person name="Hutchinson M.I."/>
            <person name="Powell A.J."/>
            <person name="Barry K."/>
            <person name="Miller A.N."/>
            <person name="Grigoriev I.V."/>
            <person name="Debuchy R."/>
            <person name="Gladieux P."/>
            <person name="Thoren M.H."/>
            <person name="Johannesson H."/>
        </authorList>
    </citation>
    <scope>NUCLEOTIDE SEQUENCE</scope>
    <source>
        <strain evidence="2">CBS 958.72</strain>
    </source>
</reference>
<evidence type="ECO:0000313" key="3">
    <source>
        <dbReference type="Proteomes" id="UP001287356"/>
    </source>
</evidence>
<evidence type="ECO:0000259" key="1">
    <source>
        <dbReference type="Pfam" id="PF06985"/>
    </source>
</evidence>